<keyword evidence="2" id="KW-1185">Reference proteome</keyword>
<protein>
    <submittedName>
        <fullName evidence="1">Uncharacterized protein</fullName>
    </submittedName>
</protein>
<gene>
    <name evidence="1" type="ORF">FA95DRAFT_1551981</name>
</gene>
<dbReference type="Proteomes" id="UP000814033">
    <property type="component" value="Unassembled WGS sequence"/>
</dbReference>
<proteinExistence type="predicted"/>
<name>A0ACB8SD35_9AGAM</name>
<evidence type="ECO:0000313" key="2">
    <source>
        <dbReference type="Proteomes" id="UP000814033"/>
    </source>
</evidence>
<sequence>MTSDDAGEMDACTKWSAGPLSLSRRMPLGTTWPPARRSPASGKQLIVRRGPDTILTAQQQILCQGQPRRLAAAQRRAQSHPCRHSRCRPRPSTFSPPFLEIIYVHSPDGSRESSAMRDDHSVEEKPKNSRLTRHASSFQITVRAAWIFST</sequence>
<reference evidence="1" key="2">
    <citation type="journal article" date="2022" name="New Phytol.">
        <title>Evolutionary transition to the ectomycorrhizal habit in the genomes of a hyperdiverse lineage of mushroom-forming fungi.</title>
        <authorList>
            <person name="Looney B."/>
            <person name="Miyauchi S."/>
            <person name="Morin E."/>
            <person name="Drula E."/>
            <person name="Courty P.E."/>
            <person name="Kohler A."/>
            <person name="Kuo A."/>
            <person name="LaButti K."/>
            <person name="Pangilinan J."/>
            <person name="Lipzen A."/>
            <person name="Riley R."/>
            <person name="Andreopoulos W."/>
            <person name="He G."/>
            <person name="Johnson J."/>
            <person name="Nolan M."/>
            <person name="Tritt A."/>
            <person name="Barry K.W."/>
            <person name="Grigoriev I.V."/>
            <person name="Nagy L.G."/>
            <person name="Hibbett D."/>
            <person name="Henrissat B."/>
            <person name="Matheny P.B."/>
            <person name="Labbe J."/>
            <person name="Martin F.M."/>
        </authorList>
    </citation>
    <scope>NUCLEOTIDE SEQUENCE</scope>
    <source>
        <strain evidence="1">FP105234-sp</strain>
    </source>
</reference>
<organism evidence="1 2">
    <name type="scientific">Auriscalpium vulgare</name>
    <dbReference type="NCBI Taxonomy" id="40419"/>
    <lineage>
        <taxon>Eukaryota</taxon>
        <taxon>Fungi</taxon>
        <taxon>Dikarya</taxon>
        <taxon>Basidiomycota</taxon>
        <taxon>Agaricomycotina</taxon>
        <taxon>Agaricomycetes</taxon>
        <taxon>Russulales</taxon>
        <taxon>Auriscalpiaceae</taxon>
        <taxon>Auriscalpium</taxon>
    </lineage>
</organism>
<dbReference type="EMBL" id="MU275838">
    <property type="protein sequence ID" value="KAI0054172.1"/>
    <property type="molecule type" value="Genomic_DNA"/>
</dbReference>
<reference evidence="1" key="1">
    <citation type="submission" date="2021-02" db="EMBL/GenBank/DDBJ databases">
        <authorList>
            <consortium name="DOE Joint Genome Institute"/>
            <person name="Ahrendt S."/>
            <person name="Looney B.P."/>
            <person name="Miyauchi S."/>
            <person name="Morin E."/>
            <person name="Drula E."/>
            <person name="Courty P.E."/>
            <person name="Chicoki N."/>
            <person name="Fauchery L."/>
            <person name="Kohler A."/>
            <person name="Kuo A."/>
            <person name="Labutti K."/>
            <person name="Pangilinan J."/>
            <person name="Lipzen A."/>
            <person name="Riley R."/>
            <person name="Andreopoulos W."/>
            <person name="He G."/>
            <person name="Johnson J."/>
            <person name="Barry K.W."/>
            <person name="Grigoriev I.V."/>
            <person name="Nagy L."/>
            <person name="Hibbett D."/>
            <person name="Henrissat B."/>
            <person name="Matheny P.B."/>
            <person name="Labbe J."/>
            <person name="Martin F."/>
        </authorList>
    </citation>
    <scope>NUCLEOTIDE SEQUENCE</scope>
    <source>
        <strain evidence="1">FP105234-sp</strain>
    </source>
</reference>
<comment type="caution">
    <text evidence="1">The sequence shown here is derived from an EMBL/GenBank/DDBJ whole genome shotgun (WGS) entry which is preliminary data.</text>
</comment>
<evidence type="ECO:0000313" key="1">
    <source>
        <dbReference type="EMBL" id="KAI0054172.1"/>
    </source>
</evidence>
<accession>A0ACB8SD35</accession>